<feature type="region of interest" description="Disordered" evidence="1">
    <location>
        <begin position="55"/>
        <end position="108"/>
    </location>
</feature>
<accession>A0A3M6T7X4</accession>
<evidence type="ECO:0000313" key="2">
    <source>
        <dbReference type="EMBL" id="RMX37500.1"/>
    </source>
</evidence>
<dbReference type="Proteomes" id="UP000275408">
    <property type="component" value="Unassembled WGS sequence"/>
</dbReference>
<name>A0A3M6T7X4_POCDA</name>
<dbReference type="AlphaFoldDB" id="A0A3M6T7X4"/>
<organism evidence="2 3">
    <name type="scientific">Pocillopora damicornis</name>
    <name type="common">Cauliflower coral</name>
    <name type="synonym">Millepora damicornis</name>
    <dbReference type="NCBI Taxonomy" id="46731"/>
    <lineage>
        <taxon>Eukaryota</taxon>
        <taxon>Metazoa</taxon>
        <taxon>Cnidaria</taxon>
        <taxon>Anthozoa</taxon>
        <taxon>Hexacorallia</taxon>
        <taxon>Scleractinia</taxon>
        <taxon>Astrocoeniina</taxon>
        <taxon>Pocilloporidae</taxon>
        <taxon>Pocillopora</taxon>
    </lineage>
</organism>
<dbReference type="EMBL" id="RCHS01004107">
    <property type="protein sequence ID" value="RMX37500.1"/>
    <property type="molecule type" value="Genomic_DNA"/>
</dbReference>
<comment type="caution">
    <text evidence="2">The sequence shown here is derived from an EMBL/GenBank/DDBJ whole genome shotgun (WGS) entry which is preliminary data.</text>
</comment>
<proteinExistence type="predicted"/>
<reference evidence="2 3" key="1">
    <citation type="journal article" date="2018" name="Sci. Rep.">
        <title>Comparative analysis of the Pocillopora damicornis genome highlights role of immune system in coral evolution.</title>
        <authorList>
            <person name="Cunning R."/>
            <person name="Bay R.A."/>
            <person name="Gillette P."/>
            <person name="Baker A.C."/>
            <person name="Traylor-Knowles N."/>
        </authorList>
    </citation>
    <scope>NUCLEOTIDE SEQUENCE [LARGE SCALE GENOMIC DNA]</scope>
    <source>
        <strain evidence="2">RSMAS</strain>
        <tissue evidence="2">Whole animal</tissue>
    </source>
</reference>
<evidence type="ECO:0000313" key="3">
    <source>
        <dbReference type="Proteomes" id="UP000275408"/>
    </source>
</evidence>
<protein>
    <submittedName>
        <fullName evidence="2">Uncharacterized protein</fullName>
    </submittedName>
</protein>
<feature type="compositionally biased region" description="Basic and acidic residues" evidence="1">
    <location>
        <begin position="94"/>
        <end position="108"/>
    </location>
</feature>
<sequence length="108" mass="12651">MYMLRKPLVFFDKIYLYTPNGHQDKIQDLKSVMDRMSEKVGNDVMEIKGQDDIVDTSDYEDSIIPPPLEFRDGYKPTPMPTTKKMMMPVPMPRTKIEEESNALKENIY</sequence>
<evidence type="ECO:0000256" key="1">
    <source>
        <dbReference type="SAM" id="MobiDB-lite"/>
    </source>
</evidence>
<keyword evidence="3" id="KW-1185">Reference proteome</keyword>
<gene>
    <name evidence="2" type="ORF">pdam_00012818</name>
</gene>